<gene>
    <name evidence="1" type="ORF">DBV15_03693</name>
</gene>
<evidence type="ECO:0000313" key="1">
    <source>
        <dbReference type="EMBL" id="TGZ47640.1"/>
    </source>
</evidence>
<name>A0A4S2KEU2_9HYME</name>
<keyword evidence="2" id="KW-1185">Reference proteome</keyword>
<evidence type="ECO:0000313" key="2">
    <source>
        <dbReference type="Proteomes" id="UP000310200"/>
    </source>
</evidence>
<proteinExistence type="predicted"/>
<accession>A0A4S2KEU2</accession>
<reference evidence="1 2" key="1">
    <citation type="journal article" date="2019" name="Philos. Trans. R. Soc. Lond., B, Biol. Sci.">
        <title>Ant behaviour and brain gene expression of defending hosts depend on the ecological success of the intruding social parasite.</title>
        <authorList>
            <person name="Kaur R."/>
            <person name="Stoldt M."/>
            <person name="Jongepier E."/>
            <person name="Feldmeyer B."/>
            <person name="Menzel F."/>
            <person name="Bornberg-Bauer E."/>
            <person name="Foitzik S."/>
        </authorList>
    </citation>
    <scope>NUCLEOTIDE SEQUENCE [LARGE SCALE GENOMIC DNA]</scope>
    <source>
        <tissue evidence="1">Whole body</tissue>
    </source>
</reference>
<dbReference type="Proteomes" id="UP000310200">
    <property type="component" value="Unassembled WGS sequence"/>
</dbReference>
<comment type="caution">
    <text evidence="1">The sequence shown here is derived from an EMBL/GenBank/DDBJ whole genome shotgun (WGS) entry which is preliminary data.</text>
</comment>
<dbReference type="EMBL" id="QBLH01002718">
    <property type="protein sequence ID" value="TGZ47640.1"/>
    <property type="molecule type" value="Genomic_DNA"/>
</dbReference>
<dbReference type="AlphaFoldDB" id="A0A4S2KEU2"/>
<organism evidence="1 2">
    <name type="scientific">Temnothorax longispinosus</name>
    <dbReference type="NCBI Taxonomy" id="300112"/>
    <lineage>
        <taxon>Eukaryota</taxon>
        <taxon>Metazoa</taxon>
        <taxon>Ecdysozoa</taxon>
        <taxon>Arthropoda</taxon>
        <taxon>Hexapoda</taxon>
        <taxon>Insecta</taxon>
        <taxon>Pterygota</taxon>
        <taxon>Neoptera</taxon>
        <taxon>Endopterygota</taxon>
        <taxon>Hymenoptera</taxon>
        <taxon>Apocrita</taxon>
        <taxon>Aculeata</taxon>
        <taxon>Formicoidea</taxon>
        <taxon>Formicidae</taxon>
        <taxon>Myrmicinae</taxon>
        <taxon>Temnothorax</taxon>
    </lineage>
</organism>
<protein>
    <submittedName>
        <fullName evidence="1">Uncharacterized protein</fullName>
    </submittedName>
</protein>
<sequence>MQIPLEYRSDSQIYQNPIPRSFPNYRSSGNLKRAPECEGWVFPSRYRRGGGGPVVHHAPCQPQRMVAVNNENGQAHTVRTIALNVIPFYDLFTSQREREREREGERVTDECAMNSRLVTYIWQYWINIAGIEYFISAPAA</sequence>